<sequence length="178" mass="20806">MKKGQKTKFFLLDKDPSQPLYFGYPFRVLVPAGYMSGGAGYVLSREALRRFVELGMMQGQCRPDGAGSEDAELGRCLTRSGVPVGETRDALGRNRFFPLRIEHYFWPDLMPLHWWIWRYAKYPIRPGWNCCSDTAVAFHYTMPERMYVFEYFVYHVRLLGGIDQRVYPRRPPLPELIP</sequence>
<dbReference type="EMBL" id="CM023472">
    <property type="protein sequence ID" value="KAH7959038.1"/>
    <property type="molecule type" value="Genomic_DNA"/>
</dbReference>
<dbReference type="Proteomes" id="UP000821865">
    <property type="component" value="Chromosome 3"/>
</dbReference>
<reference evidence="1" key="1">
    <citation type="submission" date="2020-05" db="EMBL/GenBank/DDBJ databases">
        <title>Large-scale comparative analyses of tick genomes elucidate their genetic diversity and vector capacities.</title>
        <authorList>
            <person name="Jia N."/>
            <person name="Wang J."/>
            <person name="Shi W."/>
            <person name="Du L."/>
            <person name="Sun Y."/>
            <person name="Zhan W."/>
            <person name="Jiang J."/>
            <person name="Wang Q."/>
            <person name="Zhang B."/>
            <person name="Ji P."/>
            <person name="Sakyi L.B."/>
            <person name="Cui X."/>
            <person name="Yuan T."/>
            <person name="Jiang B."/>
            <person name="Yang W."/>
            <person name="Lam T.T.-Y."/>
            <person name="Chang Q."/>
            <person name="Ding S."/>
            <person name="Wang X."/>
            <person name="Zhu J."/>
            <person name="Ruan X."/>
            <person name="Zhao L."/>
            <person name="Wei J."/>
            <person name="Que T."/>
            <person name="Du C."/>
            <person name="Cheng J."/>
            <person name="Dai P."/>
            <person name="Han X."/>
            <person name="Huang E."/>
            <person name="Gao Y."/>
            <person name="Liu J."/>
            <person name="Shao H."/>
            <person name="Ye R."/>
            <person name="Li L."/>
            <person name="Wei W."/>
            <person name="Wang X."/>
            <person name="Wang C."/>
            <person name="Yang T."/>
            <person name="Huo Q."/>
            <person name="Li W."/>
            <person name="Guo W."/>
            <person name="Chen H."/>
            <person name="Zhou L."/>
            <person name="Ni X."/>
            <person name="Tian J."/>
            <person name="Zhou Y."/>
            <person name="Sheng Y."/>
            <person name="Liu T."/>
            <person name="Pan Y."/>
            <person name="Xia L."/>
            <person name="Li J."/>
            <person name="Zhao F."/>
            <person name="Cao W."/>
        </authorList>
    </citation>
    <scope>NUCLEOTIDE SEQUENCE</scope>
    <source>
        <strain evidence="1">Dsil-2018</strain>
    </source>
</reference>
<evidence type="ECO:0000313" key="2">
    <source>
        <dbReference type="Proteomes" id="UP000821865"/>
    </source>
</evidence>
<comment type="caution">
    <text evidence="1">The sequence shown here is derived from an EMBL/GenBank/DDBJ whole genome shotgun (WGS) entry which is preliminary data.</text>
</comment>
<organism evidence="1 2">
    <name type="scientific">Dermacentor silvarum</name>
    <name type="common">Tick</name>
    <dbReference type="NCBI Taxonomy" id="543639"/>
    <lineage>
        <taxon>Eukaryota</taxon>
        <taxon>Metazoa</taxon>
        <taxon>Ecdysozoa</taxon>
        <taxon>Arthropoda</taxon>
        <taxon>Chelicerata</taxon>
        <taxon>Arachnida</taxon>
        <taxon>Acari</taxon>
        <taxon>Parasitiformes</taxon>
        <taxon>Ixodida</taxon>
        <taxon>Ixodoidea</taxon>
        <taxon>Ixodidae</taxon>
        <taxon>Rhipicephalinae</taxon>
        <taxon>Dermacentor</taxon>
    </lineage>
</organism>
<proteinExistence type="predicted"/>
<name>A0ACB8D3X1_DERSI</name>
<protein>
    <submittedName>
        <fullName evidence="1">Uncharacterized protein</fullName>
    </submittedName>
</protein>
<keyword evidence="2" id="KW-1185">Reference proteome</keyword>
<gene>
    <name evidence="1" type="ORF">HPB49_007416</name>
</gene>
<evidence type="ECO:0000313" key="1">
    <source>
        <dbReference type="EMBL" id="KAH7959038.1"/>
    </source>
</evidence>
<accession>A0ACB8D3X1</accession>